<dbReference type="InterPro" id="IPR013083">
    <property type="entry name" value="Znf_RING/FYVE/PHD"/>
</dbReference>
<feature type="compositionally biased region" description="Polar residues" evidence="5">
    <location>
        <begin position="678"/>
        <end position="692"/>
    </location>
</feature>
<dbReference type="PANTHER" id="PTHR12618:SF20">
    <property type="entry name" value="PHD AND RING FINGER DOMAIN-CONTAINING PROTEIN 1"/>
    <property type="match status" value="1"/>
</dbReference>
<sequence length="692" mass="75819">MAETCIVCLGDLLSDPSEPPPTDDQAPHVAAGSLEAAHPSTQTTNLHHDAAPRPATSDDAIPSDDEIIAHLLPCGHNLHNECLKPWVERANSCPICRANFNEVQLLAKLGGKRTTAWVTHWPCWQDNELAGPTVSHESIYPLSQFMLVGQVISSYGVEDKQQVAELDPSMIVDEDLLEPSWDPCMVCEDFGDEEQLMLCDCCDRPCHVFCAGLDEVPPGDWYCQHCMENPFALGDRERERQHNRSAVTSRLTRRERAIRSNRRRADSWARVWQEVNRRTGIDLDFPFDDEHSGQARLDAQRRELNAYQRRLEAAERQGNAQRFRQHAAALLAPGRVRPEPPAPESQDELRAWNAFEKAREVATPVNRRKRRSPSGSPSEPQPEPERALKRPRTRRTTTTVIPASANNGESSSAAHASASAATSTTTATAATAATATTAAPAPDRRGSKPAADNSGSNFLQSLLKEVETSTPAAEPGPIRQGKAAMRAFEPSSPPQMSSPVGSPLGSGVITPRAMTPPPLTLARPSSPLLSSTITPIFPSAPQFAPYSPADDDRFAHEYNDNGADGPPRRRRGSQQSALASPPRSKDASPTRANMSYSTKSEIQRMVKAALKPLYLKNEVSKDEYTDINMNISRRMYERIGDAASLADQRTREKWQQIATEEVDKAVKAVKTDGFSPRAESSTSEGVSLVNGS</sequence>
<dbReference type="PANTHER" id="PTHR12618">
    <property type="entry name" value="PHD AND RING FINGER DOMAIN-CONTAINING PROTEIN 1"/>
    <property type="match status" value="1"/>
</dbReference>
<evidence type="ECO:0008006" key="10">
    <source>
        <dbReference type="Google" id="ProtNLM"/>
    </source>
</evidence>
<feature type="compositionally biased region" description="Polar residues" evidence="5">
    <location>
        <begin position="400"/>
        <end position="409"/>
    </location>
</feature>
<feature type="domain" description="RING-type" evidence="7">
    <location>
        <begin position="71"/>
        <end position="97"/>
    </location>
</feature>
<dbReference type="InterPro" id="IPR001965">
    <property type="entry name" value="Znf_PHD"/>
</dbReference>
<dbReference type="SUPFAM" id="SSF57903">
    <property type="entry name" value="FYVE/PHD zinc finger"/>
    <property type="match status" value="1"/>
</dbReference>
<dbReference type="InterPro" id="IPR019787">
    <property type="entry name" value="Znf_PHD-finger"/>
</dbReference>
<feature type="compositionally biased region" description="Polar residues" evidence="5">
    <location>
        <begin position="590"/>
        <end position="600"/>
    </location>
</feature>
<dbReference type="EMBL" id="JAJVDC020000001">
    <property type="protein sequence ID" value="KAL1638298.1"/>
    <property type="molecule type" value="Genomic_DNA"/>
</dbReference>
<dbReference type="Proteomes" id="UP001521116">
    <property type="component" value="Unassembled WGS sequence"/>
</dbReference>
<keyword evidence="1" id="KW-0479">Metal-binding</keyword>
<dbReference type="SMART" id="SM00184">
    <property type="entry name" value="RING"/>
    <property type="match status" value="1"/>
</dbReference>
<evidence type="ECO:0000256" key="4">
    <source>
        <dbReference type="PROSITE-ProRule" id="PRU00175"/>
    </source>
</evidence>
<dbReference type="SUPFAM" id="SSF57850">
    <property type="entry name" value="RING/U-box"/>
    <property type="match status" value="1"/>
</dbReference>
<evidence type="ECO:0000313" key="9">
    <source>
        <dbReference type="Proteomes" id="UP001521116"/>
    </source>
</evidence>
<reference evidence="8 9" key="1">
    <citation type="submission" date="2024-02" db="EMBL/GenBank/DDBJ databases">
        <title>De novo assembly and annotation of 12 fungi associated with fruit tree decline syndrome in Ontario, Canada.</title>
        <authorList>
            <person name="Sulman M."/>
            <person name="Ellouze W."/>
            <person name="Ilyukhin E."/>
        </authorList>
    </citation>
    <scope>NUCLEOTIDE SEQUENCE [LARGE SCALE GENOMIC DNA]</scope>
    <source>
        <strain evidence="8 9">M1-105</strain>
    </source>
</reference>
<evidence type="ECO:0000256" key="3">
    <source>
        <dbReference type="ARBA" id="ARBA00022833"/>
    </source>
</evidence>
<dbReference type="InterPro" id="IPR001841">
    <property type="entry name" value="Znf_RING"/>
</dbReference>
<feature type="compositionally biased region" description="Low complexity" evidence="5">
    <location>
        <begin position="497"/>
        <end position="508"/>
    </location>
</feature>
<dbReference type="Gene3D" id="3.30.40.10">
    <property type="entry name" value="Zinc/RING finger domain, C3HC4 (zinc finger)"/>
    <property type="match status" value="2"/>
</dbReference>
<dbReference type="InterPro" id="IPR047157">
    <property type="entry name" value="PHRF1/Atg35"/>
</dbReference>
<proteinExistence type="predicted"/>
<keyword evidence="9" id="KW-1185">Reference proteome</keyword>
<dbReference type="InterPro" id="IPR011011">
    <property type="entry name" value="Znf_FYVE_PHD"/>
</dbReference>
<evidence type="ECO:0000256" key="2">
    <source>
        <dbReference type="ARBA" id="ARBA00022771"/>
    </source>
</evidence>
<feature type="region of interest" description="Disordered" evidence="5">
    <location>
        <begin position="672"/>
        <end position="692"/>
    </location>
</feature>
<keyword evidence="3" id="KW-0862">Zinc</keyword>
<evidence type="ECO:0000259" key="6">
    <source>
        <dbReference type="PROSITE" id="PS50016"/>
    </source>
</evidence>
<protein>
    <recommendedName>
        <fullName evidence="10">PHD and RING finger domain-containing protein</fullName>
    </recommendedName>
</protein>
<evidence type="ECO:0000259" key="7">
    <source>
        <dbReference type="PROSITE" id="PS50089"/>
    </source>
</evidence>
<organism evidence="8 9">
    <name type="scientific">Neofusicoccum ribis</name>
    <dbReference type="NCBI Taxonomy" id="45134"/>
    <lineage>
        <taxon>Eukaryota</taxon>
        <taxon>Fungi</taxon>
        <taxon>Dikarya</taxon>
        <taxon>Ascomycota</taxon>
        <taxon>Pezizomycotina</taxon>
        <taxon>Dothideomycetes</taxon>
        <taxon>Dothideomycetes incertae sedis</taxon>
        <taxon>Botryosphaeriales</taxon>
        <taxon>Botryosphaeriaceae</taxon>
        <taxon>Neofusicoccum</taxon>
    </lineage>
</organism>
<evidence type="ECO:0000313" key="8">
    <source>
        <dbReference type="EMBL" id="KAL1638298.1"/>
    </source>
</evidence>
<dbReference type="SMART" id="SM00249">
    <property type="entry name" value="PHD"/>
    <property type="match status" value="1"/>
</dbReference>
<feature type="domain" description="PHD-type" evidence="6">
    <location>
        <begin position="181"/>
        <end position="229"/>
    </location>
</feature>
<feature type="compositionally biased region" description="Basic and acidic residues" evidence="5">
    <location>
        <begin position="550"/>
        <end position="559"/>
    </location>
</feature>
<evidence type="ECO:0000256" key="1">
    <source>
        <dbReference type="ARBA" id="ARBA00022723"/>
    </source>
</evidence>
<feature type="compositionally biased region" description="Low complexity" evidence="5">
    <location>
        <begin position="410"/>
        <end position="439"/>
    </location>
</feature>
<gene>
    <name evidence="8" type="ORF">SLS56_000106</name>
</gene>
<dbReference type="Pfam" id="PF13639">
    <property type="entry name" value="zf-RING_2"/>
    <property type="match status" value="1"/>
</dbReference>
<keyword evidence="2 4" id="KW-0863">Zinc-finger</keyword>
<dbReference type="PROSITE" id="PS50089">
    <property type="entry name" value="ZF_RING_2"/>
    <property type="match status" value="1"/>
</dbReference>
<comment type="caution">
    <text evidence="8">The sequence shown here is derived from an EMBL/GenBank/DDBJ whole genome shotgun (WGS) entry which is preliminary data.</text>
</comment>
<dbReference type="PROSITE" id="PS50016">
    <property type="entry name" value="ZF_PHD_2"/>
    <property type="match status" value="1"/>
</dbReference>
<feature type="compositionally biased region" description="Low complexity" evidence="5">
    <location>
        <begin position="524"/>
        <end position="536"/>
    </location>
</feature>
<accession>A0ABR3TFZ1</accession>
<evidence type="ECO:0000256" key="5">
    <source>
        <dbReference type="SAM" id="MobiDB-lite"/>
    </source>
</evidence>
<feature type="region of interest" description="Disordered" evidence="5">
    <location>
        <begin position="39"/>
        <end position="61"/>
    </location>
</feature>
<name>A0ABR3TFZ1_9PEZI</name>
<feature type="region of interest" description="Disordered" evidence="5">
    <location>
        <begin position="360"/>
        <end position="600"/>
    </location>
</feature>